<dbReference type="HOGENOM" id="CLU_1540979_0_0_1"/>
<accession>A0A084FV17</accession>
<keyword evidence="8 15" id="KW-0479">Metal-binding</keyword>
<dbReference type="GO" id="GO:0098552">
    <property type="term" value="C:side of membrane"/>
    <property type="evidence" value="ECO:0007669"/>
    <property type="project" value="UniProtKB-KW"/>
</dbReference>
<organism evidence="19 20">
    <name type="scientific">Pseudallescheria apiosperma</name>
    <name type="common">Scedosporium apiospermum</name>
    <dbReference type="NCBI Taxonomy" id="563466"/>
    <lineage>
        <taxon>Eukaryota</taxon>
        <taxon>Fungi</taxon>
        <taxon>Dikarya</taxon>
        <taxon>Ascomycota</taxon>
        <taxon>Pezizomycotina</taxon>
        <taxon>Sordariomycetes</taxon>
        <taxon>Hypocreomycetidae</taxon>
        <taxon>Microascales</taxon>
        <taxon>Microascaceae</taxon>
        <taxon>Scedosporium</taxon>
    </lineage>
</organism>
<evidence type="ECO:0000256" key="12">
    <source>
        <dbReference type="ARBA" id="ARBA00023157"/>
    </source>
</evidence>
<keyword evidence="6 15" id="KW-0349">Heme</keyword>
<dbReference type="AlphaFoldDB" id="A0A084FV17"/>
<dbReference type="OMA" id="CALPCID"/>
<dbReference type="InterPro" id="IPR051735">
    <property type="entry name" value="CFEM_domain"/>
</dbReference>
<feature type="signal peptide" evidence="17">
    <location>
        <begin position="1"/>
        <end position="20"/>
    </location>
</feature>
<evidence type="ECO:0000256" key="17">
    <source>
        <dbReference type="SAM" id="SignalP"/>
    </source>
</evidence>
<feature type="domain" description="CFEM" evidence="18">
    <location>
        <begin position="5"/>
        <end position="120"/>
    </location>
</feature>
<comment type="caution">
    <text evidence="15">Lacks conserved residue(s) required for the propagation of feature annotation.</text>
</comment>
<dbReference type="VEuPathDB" id="FungiDB:SAPIO_CDS10268"/>
<evidence type="ECO:0000256" key="11">
    <source>
        <dbReference type="ARBA" id="ARBA00023136"/>
    </source>
</evidence>
<keyword evidence="10 15" id="KW-0408">Iron</keyword>
<name>A0A084FV17_PSEDA</name>
<feature type="chain" id="PRO_5001774938" description="CFEM domain-containing protein" evidence="17">
    <location>
        <begin position="21"/>
        <end position="174"/>
    </location>
</feature>
<keyword evidence="9 17" id="KW-0732">Signal</keyword>
<feature type="disulfide bond" evidence="15">
    <location>
        <begin position="47"/>
        <end position="54"/>
    </location>
</feature>
<evidence type="ECO:0000256" key="2">
    <source>
        <dbReference type="ARBA" id="ARBA00004613"/>
    </source>
</evidence>
<gene>
    <name evidence="19" type="ORF">SAPIO_CDS10268</name>
</gene>
<reference evidence="19 20" key="1">
    <citation type="journal article" date="2014" name="Genome Announc.">
        <title>Draft genome sequence of the pathogenic fungus Scedosporium apiospermum.</title>
        <authorList>
            <person name="Vandeputte P."/>
            <person name="Ghamrawi S."/>
            <person name="Rechenmann M."/>
            <person name="Iltis A."/>
            <person name="Giraud S."/>
            <person name="Fleury M."/>
            <person name="Thornton C."/>
            <person name="Delhaes L."/>
            <person name="Meyer W."/>
            <person name="Papon N."/>
            <person name="Bouchara J.P."/>
        </authorList>
    </citation>
    <scope>NUCLEOTIDE SEQUENCE [LARGE SCALE GENOMIC DNA]</scope>
    <source>
        <strain evidence="19 20">IHEM 14462</strain>
    </source>
</reference>
<keyword evidence="11" id="KW-0472">Membrane</keyword>
<dbReference type="GO" id="GO:0005576">
    <property type="term" value="C:extracellular region"/>
    <property type="evidence" value="ECO:0007669"/>
    <property type="project" value="UniProtKB-SubCell"/>
</dbReference>
<dbReference type="PROSITE" id="PS52012">
    <property type="entry name" value="CFEM"/>
    <property type="match status" value="1"/>
</dbReference>
<evidence type="ECO:0000256" key="8">
    <source>
        <dbReference type="ARBA" id="ARBA00022723"/>
    </source>
</evidence>
<keyword evidence="5" id="KW-0964">Secreted</keyword>
<keyword evidence="12 15" id="KW-1015">Disulfide bond</keyword>
<evidence type="ECO:0000256" key="3">
    <source>
        <dbReference type="ARBA" id="ARBA00010031"/>
    </source>
</evidence>
<sequence>MASVIRFFAVALPLVGSVLSQSVSVHDYIPKCAVKCFADAIQSETTCAVLDAECHCLSDNLHVIAESATPCSVEACGDDATENEVLPGARAYCSAASGSVADSTAPASQTPSSAASQTSTVAEPTISQSTIPESTAQTTVPSSTTTPVIVNGAGMQYVSVYQLMLIFAGVLVLS</sequence>
<evidence type="ECO:0000259" key="18">
    <source>
        <dbReference type="PROSITE" id="PS52012"/>
    </source>
</evidence>
<comment type="caution">
    <text evidence="19">The sequence shown here is derived from an EMBL/GenBank/DDBJ whole genome shotgun (WGS) entry which is preliminary data.</text>
</comment>
<keyword evidence="7" id="KW-0336">GPI-anchor</keyword>
<dbReference type="KEGG" id="sapo:SAPIO_CDS10268"/>
<feature type="region of interest" description="Disordered" evidence="16">
    <location>
        <begin position="104"/>
        <end position="145"/>
    </location>
</feature>
<dbReference type="Pfam" id="PF05730">
    <property type="entry name" value="CFEM"/>
    <property type="match status" value="1"/>
</dbReference>
<evidence type="ECO:0000256" key="4">
    <source>
        <dbReference type="ARBA" id="ARBA00022475"/>
    </source>
</evidence>
<evidence type="ECO:0000256" key="13">
    <source>
        <dbReference type="ARBA" id="ARBA00023180"/>
    </source>
</evidence>
<comment type="subcellular location">
    <subcellularLocation>
        <location evidence="1">Cell membrane</location>
        <topology evidence="1">Lipid-anchor</topology>
        <topology evidence="1">GPI-anchor</topology>
    </subcellularLocation>
    <subcellularLocation>
        <location evidence="2">Secreted</location>
    </subcellularLocation>
</comment>
<keyword evidence="4" id="KW-1003">Cell membrane</keyword>
<dbReference type="Proteomes" id="UP000028545">
    <property type="component" value="Unassembled WGS sequence"/>
</dbReference>
<dbReference type="OrthoDB" id="3767534at2759"/>
<dbReference type="PANTHER" id="PTHR37928">
    <property type="entry name" value="CFEM DOMAIN PROTEIN (AFU_ORTHOLOGUE AFUA_6G14090)"/>
    <property type="match status" value="1"/>
</dbReference>
<dbReference type="GO" id="GO:0005886">
    <property type="term" value="C:plasma membrane"/>
    <property type="evidence" value="ECO:0007669"/>
    <property type="project" value="UniProtKB-SubCell"/>
</dbReference>
<dbReference type="RefSeq" id="XP_016638728.1">
    <property type="nucleotide sequence ID" value="XM_016783883.1"/>
</dbReference>
<evidence type="ECO:0000256" key="7">
    <source>
        <dbReference type="ARBA" id="ARBA00022622"/>
    </source>
</evidence>
<dbReference type="PANTHER" id="PTHR37928:SF2">
    <property type="entry name" value="GPI ANCHORED CFEM DOMAIN PROTEIN (AFU_ORTHOLOGUE AFUA_6G10580)"/>
    <property type="match status" value="1"/>
</dbReference>
<dbReference type="EMBL" id="JOWA01000165">
    <property type="protein sequence ID" value="KEZ38929.1"/>
    <property type="molecule type" value="Genomic_DNA"/>
</dbReference>
<keyword evidence="14" id="KW-0449">Lipoprotein</keyword>
<evidence type="ECO:0000313" key="20">
    <source>
        <dbReference type="Proteomes" id="UP000028545"/>
    </source>
</evidence>
<feature type="compositionally biased region" description="Polar residues" evidence="16">
    <location>
        <begin position="121"/>
        <end position="137"/>
    </location>
</feature>
<evidence type="ECO:0000256" key="14">
    <source>
        <dbReference type="ARBA" id="ARBA00023288"/>
    </source>
</evidence>
<dbReference type="SMART" id="SM00747">
    <property type="entry name" value="CFEM"/>
    <property type="match status" value="1"/>
</dbReference>
<evidence type="ECO:0000256" key="15">
    <source>
        <dbReference type="PROSITE-ProRule" id="PRU01356"/>
    </source>
</evidence>
<feature type="binding site" description="axial binding residue" evidence="15">
    <location>
        <position position="51"/>
    </location>
    <ligand>
        <name>heme</name>
        <dbReference type="ChEBI" id="CHEBI:30413"/>
    </ligand>
    <ligandPart>
        <name>Fe</name>
        <dbReference type="ChEBI" id="CHEBI:18248"/>
    </ligandPart>
</feature>
<comment type="similarity">
    <text evidence="3">Belongs to the RBT5 family.</text>
</comment>
<dbReference type="InterPro" id="IPR008427">
    <property type="entry name" value="Extracellular_membr_CFEM_dom"/>
</dbReference>
<evidence type="ECO:0000256" key="5">
    <source>
        <dbReference type="ARBA" id="ARBA00022525"/>
    </source>
</evidence>
<feature type="compositionally biased region" description="Low complexity" evidence="16">
    <location>
        <begin position="104"/>
        <end position="120"/>
    </location>
</feature>
<keyword evidence="20" id="KW-1185">Reference proteome</keyword>
<proteinExistence type="inferred from homology"/>
<evidence type="ECO:0000256" key="1">
    <source>
        <dbReference type="ARBA" id="ARBA00004609"/>
    </source>
</evidence>
<evidence type="ECO:0000256" key="16">
    <source>
        <dbReference type="SAM" id="MobiDB-lite"/>
    </source>
</evidence>
<evidence type="ECO:0000313" key="19">
    <source>
        <dbReference type="EMBL" id="KEZ38929.1"/>
    </source>
</evidence>
<keyword evidence="13" id="KW-0325">Glycoprotein</keyword>
<protein>
    <recommendedName>
        <fullName evidence="18">CFEM domain-containing protein</fullName>
    </recommendedName>
</protein>
<evidence type="ECO:0000256" key="6">
    <source>
        <dbReference type="ARBA" id="ARBA00022617"/>
    </source>
</evidence>
<dbReference type="GeneID" id="27719447"/>
<evidence type="ECO:0000256" key="9">
    <source>
        <dbReference type="ARBA" id="ARBA00022729"/>
    </source>
</evidence>
<evidence type="ECO:0000256" key="10">
    <source>
        <dbReference type="ARBA" id="ARBA00023004"/>
    </source>
</evidence>
<dbReference type="GO" id="GO:0046872">
    <property type="term" value="F:metal ion binding"/>
    <property type="evidence" value="ECO:0007669"/>
    <property type="project" value="UniProtKB-UniRule"/>
</dbReference>